<dbReference type="KEGG" id="pmf:P9303_29271"/>
<dbReference type="SUPFAM" id="SSF52540">
    <property type="entry name" value="P-loop containing nucleoside triphosphate hydrolases"/>
    <property type="match status" value="1"/>
</dbReference>
<evidence type="ECO:0000313" key="7">
    <source>
        <dbReference type="Proteomes" id="UP000002274"/>
    </source>
</evidence>
<evidence type="ECO:0000256" key="4">
    <source>
        <dbReference type="ARBA" id="ARBA00022840"/>
    </source>
</evidence>
<dbReference type="InterPro" id="IPR003593">
    <property type="entry name" value="AAA+_ATPase"/>
</dbReference>
<dbReference type="PROSITE" id="PS50893">
    <property type="entry name" value="ABC_TRANSPORTER_2"/>
    <property type="match status" value="1"/>
</dbReference>
<dbReference type="AlphaFoldDB" id="A2CDU7"/>
<comment type="similarity">
    <text evidence="1">Belongs to the ABC transporter superfamily.</text>
</comment>
<dbReference type="GO" id="GO:0016887">
    <property type="term" value="F:ATP hydrolysis activity"/>
    <property type="evidence" value="ECO:0007669"/>
    <property type="project" value="InterPro"/>
</dbReference>
<keyword evidence="4" id="KW-0067">ATP-binding</keyword>
<dbReference type="Pfam" id="PF00005">
    <property type="entry name" value="ABC_tran"/>
    <property type="match status" value="1"/>
</dbReference>
<dbReference type="PANTHER" id="PTHR42734">
    <property type="entry name" value="METAL TRANSPORT SYSTEM ATP-BINDING PROTEIN TM_0124-RELATED"/>
    <property type="match status" value="1"/>
</dbReference>
<feature type="domain" description="ABC transporter" evidence="5">
    <location>
        <begin position="41"/>
        <end position="258"/>
    </location>
</feature>
<dbReference type="Proteomes" id="UP000002274">
    <property type="component" value="Chromosome"/>
</dbReference>
<evidence type="ECO:0000259" key="5">
    <source>
        <dbReference type="PROSITE" id="PS50893"/>
    </source>
</evidence>
<protein>
    <submittedName>
        <fullName evidence="6">ABC transporter, ATP binding domain, possibly Mn transport</fullName>
    </submittedName>
</protein>
<proteinExistence type="inferred from homology"/>
<dbReference type="InterPro" id="IPR027417">
    <property type="entry name" value="P-loop_NTPase"/>
</dbReference>
<dbReference type="GO" id="GO:0005524">
    <property type="term" value="F:ATP binding"/>
    <property type="evidence" value="ECO:0007669"/>
    <property type="project" value="UniProtKB-KW"/>
</dbReference>
<evidence type="ECO:0000256" key="2">
    <source>
        <dbReference type="ARBA" id="ARBA00022448"/>
    </source>
</evidence>
<sequence>MRMIPIFMTRRGSVRSLVSVPRQDQGLHQLDVGIASAMPSLSVRGVSYDYDNCPAIKSVDLDLHPGTLTALVGPNGAGKSTLLHLIQGCLRANQGTIESNGSIALMPQRASIDWSFPITVTQMVELGRLRTRNRGQQLSAQQLLNQVGLNGLGARRLDRLSGGQQQRVLLARALMQQTSILLLDEPCSAIDPPTREHLLTVMRQQAESGQTLLVSSHDWGSALDSYDRVVVLDGTVLACGTPEEVRQNLTDMTCMMGSHCCG</sequence>
<evidence type="ECO:0000256" key="3">
    <source>
        <dbReference type="ARBA" id="ARBA00022741"/>
    </source>
</evidence>
<dbReference type="EMBL" id="CP000554">
    <property type="protein sequence ID" value="ABM79657.1"/>
    <property type="molecule type" value="Genomic_DNA"/>
</dbReference>
<keyword evidence="3" id="KW-0547">Nucleotide-binding</keyword>
<dbReference type="InterPro" id="IPR017871">
    <property type="entry name" value="ABC_transporter-like_CS"/>
</dbReference>
<evidence type="ECO:0000256" key="1">
    <source>
        <dbReference type="ARBA" id="ARBA00005417"/>
    </source>
</evidence>
<accession>A2CDU7</accession>
<keyword evidence="2" id="KW-0813">Transport</keyword>
<dbReference type="InterPro" id="IPR050153">
    <property type="entry name" value="Metal_Ion_Import_ABC"/>
</dbReference>
<dbReference type="PANTHER" id="PTHR42734:SF5">
    <property type="entry name" value="IRON TRANSPORT SYSTEM ATP-BINDING PROTEIN HI_0361-RELATED"/>
    <property type="match status" value="1"/>
</dbReference>
<evidence type="ECO:0000313" key="6">
    <source>
        <dbReference type="EMBL" id="ABM79657.1"/>
    </source>
</evidence>
<name>A2CDU7_PROM3</name>
<dbReference type="HOGENOM" id="CLU_000604_1_11_3"/>
<dbReference type="STRING" id="59922.P9303_29271"/>
<gene>
    <name evidence="6" type="ordered locus">P9303_29271</name>
</gene>
<organism evidence="6 7">
    <name type="scientific">Prochlorococcus marinus (strain MIT 9303)</name>
    <dbReference type="NCBI Taxonomy" id="59922"/>
    <lineage>
        <taxon>Bacteria</taxon>
        <taxon>Bacillati</taxon>
        <taxon>Cyanobacteriota</taxon>
        <taxon>Cyanophyceae</taxon>
        <taxon>Synechococcales</taxon>
        <taxon>Prochlorococcaceae</taxon>
        <taxon>Prochlorococcus</taxon>
    </lineage>
</organism>
<dbReference type="SMART" id="SM00382">
    <property type="entry name" value="AAA"/>
    <property type="match status" value="1"/>
</dbReference>
<dbReference type="Gene3D" id="3.40.50.300">
    <property type="entry name" value="P-loop containing nucleotide triphosphate hydrolases"/>
    <property type="match status" value="1"/>
</dbReference>
<reference evidence="6 7" key="1">
    <citation type="journal article" date="2007" name="PLoS Genet.">
        <title>Patterns and implications of gene gain and loss in the evolution of Prochlorococcus.</title>
        <authorList>
            <person name="Kettler G.C."/>
            <person name="Martiny A.C."/>
            <person name="Huang K."/>
            <person name="Zucker J."/>
            <person name="Coleman M.L."/>
            <person name="Rodrigue S."/>
            <person name="Chen F."/>
            <person name="Lapidus A."/>
            <person name="Ferriera S."/>
            <person name="Johnson J."/>
            <person name="Steglich C."/>
            <person name="Church G.M."/>
            <person name="Richardson P."/>
            <person name="Chisholm S.W."/>
        </authorList>
    </citation>
    <scope>NUCLEOTIDE SEQUENCE [LARGE SCALE GENOMIC DNA]</scope>
    <source>
        <strain evidence="6 7">MIT 9303</strain>
    </source>
</reference>
<dbReference type="PROSITE" id="PS00211">
    <property type="entry name" value="ABC_TRANSPORTER_1"/>
    <property type="match status" value="1"/>
</dbReference>
<dbReference type="InterPro" id="IPR003439">
    <property type="entry name" value="ABC_transporter-like_ATP-bd"/>
</dbReference>